<organism evidence="6">
    <name type="scientific">Salvia splendens</name>
    <name type="common">Scarlet sage</name>
    <dbReference type="NCBI Taxonomy" id="180675"/>
    <lineage>
        <taxon>Eukaryota</taxon>
        <taxon>Viridiplantae</taxon>
        <taxon>Streptophyta</taxon>
        <taxon>Embryophyta</taxon>
        <taxon>Tracheophyta</taxon>
        <taxon>Spermatophyta</taxon>
        <taxon>Magnoliopsida</taxon>
        <taxon>eudicotyledons</taxon>
        <taxon>Gunneridae</taxon>
        <taxon>Pentapetalae</taxon>
        <taxon>asterids</taxon>
        <taxon>lamiids</taxon>
        <taxon>Lamiales</taxon>
        <taxon>Lamiaceae</taxon>
        <taxon>Nepetoideae</taxon>
        <taxon>Mentheae</taxon>
        <taxon>Salviinae</taxon>
        <taxon>Salvia</taxon>
        <taxon>Salvia subgen. Calosphace</taxon>
        <taxon>core Calosphace</taxon>
    </lineage>
</organism>
<dbReference type="SUPFAM" id="SSF47473">
    <property type="entry name" value="EF-hand"/>
    <property type="match status" value="1"/>
</dbReference>
<sequence>MGVVIIDGTTVTAFVNDEAHFQKSMDEAFASLDANHDGVLSRSELRRAFESMRLIETDFGVDVATPPEELTKLYDSIFAKFDCDNSGTVDQKEFRDEIRNILLAIAEGLGSNPIQMALEDGDKNLLKQAADLEASKTKTAKCGCLPVEVSFRSVPPILCLHCHRDFLEEMDMDAAALSAIPPRCPLDHTYSAAFTPSGDNFLLSSPYLHRLINHFATTTDARNPRSDPAPRSSIESLEEFTITTDSDAWMLCPVCKDPFAVDSVAKLMPCKHTYHSHCIVPWLQISNSCPLCRHKLPVAVNEGEAYWGSVRLEELVADEEVDLYGFRNTLRHVDRLHRWNDESYIASGSMFPPSQIGEVASVEAMPSWQAEEMRGRTDDTDHAYAPSLDFSEDL</sequence>
<dbReference type="PROSITE" id="PS00018">
    <property type="entry name" value="EF_HAND_1"/>
    <property type="match status" value="2"/>
</dbReference>
<dbReference type="InterPro" id="IPR001841">
    <property type="entry name" value="Znf_RING"/>
</dbReference>
<dbReference type="AlphaFoldDB" id="A0A8X8XWP1"/>
<dbReference type="SMART" id="SM00184">
    <property type="entry name" value="RING"/>
    <property type="match status" value="1"/>
</dbReference>
<dbReference type="PROSITE" id="PS50089">
    <property type="entry name" value="ZF_RING_2"/>
    <property type="match status" value="1"/>
</dbReference>
<evidence type="ECO:0000313" key="7">
    <source>
        <dbReference type="Proteomes" id="UP000298416"/>
    </source>
</evidence>
<gene>
    <name evidence="6" type="ORF">SASPL_116755</name>
</gene>
<feature type="domain" description="EF-hand" evidence="5">
    <location>
        <begin position="20"/>
        <end position="55"/>
    </location>
</feature>
<evidence type="ECO:0000259" key="4">
    <source>
        <dbReference type="PROSITE" id="PS50089"/>
    </source>
</evidence>
<dbReference type="InterPro" id="IPR011992">
    <property type="entry name" value="EF-hand-dom_pair"/>
</dbReference>
<dbReference type="GO" id="GO:0005509">
    <property type="term" value="F:calcium ion binding"/>
    <property type="evidence" value="ECO:0007669"/>
    <property type="project" value="InterPro"/>
</dbReference>
<keyword evidence="7" id="KW-1185">Reference proteome</keyword>
<dbReference type="CDD" id="cd16669">
    <property type="entry name" value="RING-H2_RNF181"/>
    <property type="match status" value="1"/>
</dbReference>
<accession>A0A8X8XWP1</accession>
<dbReference type="InterPro" id="IPR018247">
    <property type="entry name" value="EF_Hand_1_Ca_BS"/>
</dbReference>
<reference evidence="6" key="2">
    <citation type="submission" date="2020-08" db="EMBL/GenBank/DDBJ databases">
        <title>Plant Genome Project.</title>
        <authorList>
            <person name="Zhang R.-G."/>
        </authorList>
    </citation>
    <scope>NUCLEOTIDE SEQUENCE</scope>
    <source>
        <strain evidence="6">Huo1</strain>
        <tissue evidence="6">Leaf</tissue>
    </source>
</reference>
<proteinExistence type="predicted"/>
<dbReference type="SMART" id="SM00054">
    <property type="entry name" value="EFh"/>
    <property type="match status" value="2"/>
</dbReference>
<dbReference type="Proteomes" id="UP000298416">
    <property type="component" value="Unassembled WGS sequence"/>
</dbReference>
<protein>
    <recommendedName>
        <fullName evidence="8">RING-type domain-containing protein</fullName>
    </recommendedName>
</protein>
<feature type="region of interest" description="Disordered" evidence="3">
    <location>
        <begin position="369"/>
        <end position="394"/>
    </location>
</feature>
<dbReference type="GO" id="GO:0008270">
    <property type="term" value="F:zinc ion binding"/>
    <property type="evidence" value="ECO:0007669"/>
    <property type="project" value="UniProtKB-KW"/>
</dbReference>
<comment type="caution">
    <text evidence="6">The sequence shown here is derived from an EMBL/GenBank/DDBJ whole genome shotgun (WGS) entry which is preliminary data.</text>
</comment>
<dbReference type="Gene3D" id="3.30.40.10">
    <property type="entry name" value="Zinc/RING finger domain, C3HC4 (zinc finger)"/>
    <property type="match status" value="1"/>
</dbReference>
<dbReference type="Gene3D" id="1.10.238.10">
    <property type="entry name" value="EF-hand"/>
    <property type="match status" value="1"/>
</dbReference>
<dbReference type="Pfam" id="PF13499">
    <property type="entry name" value="EF-hand_7"/>
    <property type="match status" value="1"/>
</dbReference>
<keyword evidence="2" id="KW-0863">Zinc-finger</keyword>
<feature type="domain" description="EF-hand" evidence="5">
    <location>
        <begin position="69"/>
        <end position="104"/>
    </location>
</feature>
<evidence type="ECO:0008006" key="8">
    <source>
        <dbReference type="Google" id="ProtNLM"/>
    </source>
</evidence>
<dbReference type="InterPro" id="IPR002048">
    <property type="entry name" value="EF_hand_dom"/>
</dbReference>
<name>A0A8X8XWP1_SALSN</name>
<dbReference type="CDD" id="cd00051">
    <property type="entry name" value="EFh"/>
    <property type="match status" value="1"/>
</dbReference>
<evidence type="ECO:0000313" key="6">
    <source>
        <dbReference type="EMBL" id="KAG6420234.1"/>
    </source>
</evidence>
<dbReference type="PANTHER" id="PTHR34574">
    <property type="entry name" value="CALCIUM-BINDING EF-HAND FAMILY PROTEIN-RELATED"/>
    <property type="match status" value="1"/>
</dbReference>
<evidence type="ECO:0000256" key="2">
    <source>
        <dbReference type="PROSITE-ProRule" id="PRU00175"/>
    </source>
</evidence>
<keyword evidence="2" id="KW-0862">Zinc</keyword>
<dbReference type="PROSITE" id="PS50222">
    <property type="entry name" value="EF_HAND_2"/>
    <property type="match status" value="2"/>
</dbReference>
<reference evidence="6" key="1">
    <citation type="submission" date="2018-01" db="EMBL/GenBank/DDBJ databases">
        <authorList>
            <person name="Mao J.F."/>
        </authorList>
    </citation>
    <scope>NUCLEOTIDE SEQUENCE</scope>
    <source>
        <strain evidence="6">Huo1</strain>
        <tissue evidence="6">Leaf</tissue>
    </source>
</reference>
<dbReference type="InterPro" id="IPR013083">
    <property type="entry name" value="Znf_RING/FYVE/PHD"/>
</dbReference>
<keyword evidence="1" id="KW-0106">Calcium</keyword>
<dbReference type="PANTHER" id="PTHR34574:SF5">
    <property type="entry name" value="CALCIUM-BINDING EF-HAND FAMILY PROTEIN"/>
    <property type="match status" value="1"/>
</dbReference>
<dbReference type="Pfam" id="PF13639">
    <property type="entry name" value="zf-RING_2"/>
    <property type="match status" value="1"/>
</dbReference>
<keyword evidence="2" id="KW-0479">Metal-binding</keyword>
<feature type="compositionally biased region" description="Basic and acidic residues" evidence="3">
    <location>
        <begin position="371"/>
        <end position="382"/>
    </location>
</feature>
<evidence type="ECO:0000256" key="3">
    <source>
        <dbReference type="SAM" id="MobiDB-lite"/>
    </source>
</evidence>
<dbReference type="EMBL" id="PNBA02000006">
    <property type="protein sequence ID" value="KAG6420234.1"/>
    <property type="molecule type" value="Genomic_DNA"/>
</dbReference>
<dbReference type="SUPFAM" id="SSF57850">
    <property type="entry name" value="RING/U-box"/>
    <property type="match status" value="1"/>
</dbReference>
<evidence type="ECO:0000256" key="1">
    <source>
        <dbReference type="ARBA" id="ARBA00022837"/>
    </source>
</evidence>
<evidence type="ECO:0000259" key="5">
    <source>
        <dbReference type="PROSITE" id="PS50222"/>
    </source>
</evidence>
<feature type="domain" description="RING-type" evidence="4">
    <location>
        <begin position="252"/>
        <end position="293"/>
    </location>
</feature>